<organism evidence="2 3">
    <name type="scientific">Piloderma croceum (strain F 1598)</name>
    <dbReference type="NCBI Taxonomy" id="765440"/>
    <lineage>
        <taxon>Eukaryota</taxon>
        <taxon>Fungi</taxon>
        <taxon>Dikarya</taxon>
        <taxon>Basidiomycota</taxon>
        <taxon>Agaricomycotina</taxon>
        <taxon>Agaricomycetes</taxon>
        <taxon>Agaricomycetidae</taxon>
        <taxon>Atheliales</taxon>
        <taxon>Atheliaceae</taxon>
        <taxon>Piloderma</taxon>
    </lineage>
</organism>
<dbReference type="HOGENOM" id="CLU_3069513_0_0_1"/>
<name>A0A0C3GCI3_PILCF</name>
<accession>A0A0C3GCI3</accession>
<evidence type="ECO:0000313" key="2">
    <source>
        <dbReference type="EMBL" id="KIM88351.1"/>
    </source>
</evidence>
<feature type="region of interest" description="Disordered" evidence="1">
    <location>
        <begin position="16"/>
        <end position="60"/>
    </location>
</feature>
<reference evidence="3" key="2">
    <citation type="submission" date="2015-01" db="EMBL/GenBank/DDBJ databases">
        <title>Evolutionary Origins and Diversification of the Mycorrhizal Mutualists.</title>
        <authorList>
            <consortium name="DOE Joint Genome Institute"/>
            <consortium name="Mycorrhizal Genomics Consortium"/>
            <person name="Kohler A."/>
            <person name="Kuo A."/>
            <person name="Nagy L.G."/>
            <person name="Floudas D."/>
            <person name="Copeland A."/>
            <person name="Barry K.W."/>
            <person name="Cichocki N."/>
            <person name="Veneault-Fourrey C."/>
            <person name="LaButti K."/>
            <person name="Lindquist E.A."/>
            <person name="Lipzen A."/>
            <person name="Lundell T."/>
            <person name="Morin E."/>
            <person name="Murat C."/>
            <person name="Riley R."/>
            <person name="Ohm R."/>
            <person name="Sun H."/>
            <person name="Tunlid A."/>
            <person name="Henrissat B."/>
            <person name="Grigoriev I.V."/>
            <person name="Hibbett D.S."/>
            <person name="Martin F."/>
        </authorList>
    </citation>
    <scope>NUCLEOTIDE SEQUENCE [LARGE SCALE GENOMIC DNA]</scope>
    <source>
        <strain evidence="3">F 1598</strain>
    </source>
</reference>
<gene>
    <name evidence="2" type="ORF">PILCRDRAFT_814249</name>
</gene>
<evidence type="ECO:0000313" key="3">
    <source>
        <dbReference type="Proteomes" id="UP000054166"/>
    </source>
</evidence>
<reference evidence="2 3" key="1">
    <citation type="submission" date="2014-04" db="EMBL/GenBank/DDBJ databases">
        <authorList>
            <consortium name="DOE Joint Genome Institute"/>
            <person name="Kuo A."/>
            <person name="Tarkka M."/>
            <person name="Buscot F."/>
            <person name="Kohler A."/>
            <person name="Nagy L.G."/>
            <person name="Floudas D."/>
            <person name="Copeland A."/>
            <person name="Barry K.W."/>
            <person name="Cichocki N."/>
            <person name="Veneault-Fourrey C."/>
            <person name="LaButti K."/>
            <person name="Lindquist E.A."/>
            <person name="Lipzen A."/>
            <person name="Lundell T."/>
            <person name="Morin E."/>
            <person name="Murat C."/>
            <person name="Sun H."/>
            <person name="Tunlid A."/>
            <person name="Henrissat B."/>
            <person name="Grigoriev I.V."/>
            <person name="Hibbett D.S."/>
            <person name="Martin F."/>
            <person name="Nordberg H.P."/>
            <person name="Cantor M.N."/>
            <person name="Hua S.X."/>
        </authorList>
    </citation>
    <scope>NUCLEOTIDE SEQUENCE [LARGE SCALE GENOMIC DNA]</scope>
    <source>
        <strain evidence="2 3">F 1598</strain>
    </source>
</reference>
<protein>
    <submittedName>
        <fullName evidence="2">Uncharacterized protein</fullName>
    </submittedName>
</protein>
<dbReference type="InParanoid" id="A0A0C3GCI3"/>
<feature type="compositionally biased region" description="Polar residues" evidence="1">
    <location>
        <begin position="49"/>
        <end position="60"/>
    </location>
</feature>
<proteinExistence type="predicted"/>
<sequence length="60" mass="6667">MYSYLLISDCLECTEESRGRPTNAGKHLLYGQTSASSGSDRTGREWQTLADQSRGTSHWA</sequence>
<evidence type="ECO:0000256" key="1">
    <source>
        <dbReference type="SAM" id="MobiDB-lite"/>
    </source>
</evidence>
<dbReference type="EMBL" id="KN832977">
    <property type="protein sequence ID" value="KIM88351.1"/>
    <property type="molecule type" value="Genomic_DNA"/>
</dbReference>
<keyword evidence="3" id="KW-1185">Reference proteome</keyword>
<feature type="compositionally biased region" description="Polar residues" evidence="1">
    <location>
        <begin position="31"/>
        <end position="40"/>
    </location>
</feature>
<dbReference type="AlphaFoldDB" id="A0A0C3GCI3"/>
<dbReference type="Proteomes" id="UP000054166">
    <property type="component" value="Unassembled WGS sequence"/>
</dbReference>